<dbReference type="PROSITE" id="PS50059">
    <property type="entry name" value="FKBP_PPIASE"/>
    <property type="match status" value="1"/>
</dbReference>
<evidence type="ECO:0000256" key="7">
    <source>
        <dbReference type="SAM" id="SignalP"/>
    </source>
</evidence>
<dbReference type="Pfam" id="PF00254">
    <property type="entry name" value="FKBP_C"/>
    <property type="match status" value="1"/>
</dbReference>
<dbReference type="InterPro" id="IPR001179">
    <property type="entry name" value="PPIase_FKBP_dom"/>
</dbReference>
<evidence type="ECO:0000256" key="5">
    <source>
        <dbReference type="PROSITE-ProRule" id="PRU00277"/>
    </source>
</evidence>
<dbReference type="PANTHER" id="PTHR43811">
    <property type="entry name" value="FKBP-TYPE PEPTIDYL-PROLYL CIS-TRANS ISOMERASE FKPA"/>
    <property type="match status" value="1"/>
</dbReference>
<dbReference type="PANTHER" id="PTHR43811:SF19">
    <property type="entry name" value="39 KDA FK506-BINDING NUCLEAR PROTEIN"/>
    <property type="match status" value="1"/>
</dbReference>
<dbReference type="SUPFAM" id="SSF54534">
    <property type="entry name" value="FKBP-like"/>
    <property type="match status" value="1"/>
</dbReference>
<dbReference type="EMBL" id="CP016796">
    <property type="protein sequence ID" value="API86886.1"/>
    <property type="molecule type" value="Genomic_DNA"/>
</dbReference>
<evidence type="ECO:0000313" key="10">
    <source>
        <dbReference type="Proteomes" id="UP000184222"/>
    </source>
</evidence>
<comment type="similarity">
    <text evidence="2 6">Belongs to the FKBP-type PPIase family.</text>
</comment>
<dbReference type="GO" id="GO:0003755">
    <property type="term" value="F:peptidyl-prolyl cis-trans isomerase activity"/>
    <property type="evidence" value="ECO:0007669"/>
    <property type="project" value="UniProtKB-UniRule"/>
</dbReference>
<proteinExistence type="inferred from homology"/>
<dbReference type="OrthoDB" id="9814548at2"/>
<feature type="domain" description="PPIase FKBP-type" evidence="8">
    <location>
        <begin position="142"/>
        <end position="243"/>
    </location>
</feature>
<dbReference type="Proteomes" id="UP000184222">
    <property type="component" value="Chromosome"/>
</dbReference>
<dbReference type="Gene3D" id="1.10.287.460">
    <property type="entry name" value="Peptidyl-prolyl cis-trans isomerase, FKBP-type, N-terminal domain"/>
    <property type="match status" value="1"/>
</dbReference>
<gene>
    <name evidence="9" type="ORF">F7310_05730</name>
</gene>
<protein>
    <recommendedName>
        <fullName evidence="6">Peptidyl-prolyl cis-trans isomerase</fullName>
        <ecNumber evidence="6">5.2.1.8</ecNumber>
    </recommendedName>
</protein>
<evidence type="ECO:0000256" key="3">
    <source>
        <dbReference type="ARBA" id="ARBA00023110"/>
    </source>
</evidence>
<dbReference type="STRING" id="573570.F7310_05730"/>
<feature type="chain" id="PRO_5012679241" description="Peptidyl-prolyl cis-trans isomerase" evidence="7">
    <location>
        <begin position="24"/>
        <end position="243"/>
    </location>
</feature>
<dbReference type="InterPro" id="IPR046357">
    <property type="entry name" value="PPIase_dom_sf"/>
</dbReference>
<keyword evidence="3 5" id="KW-0697">Rotamase</keyword>
<dbReference type="Gene3D" id="3.10.50.40">
    <property type="match status" value="1"/>
</dbReference>
<dbReference type="InterPro" id="IPR000774">
    <property type="entry name" value="PPIase_FKBP_N"/>
</dbReference>
<dbReference type="KEGG" id="frx:F7310_05730"/>
<name>A0A1L4BSR0_9GAMM</name>
<keyword evidence="4 5" id="KW-0413">Isomerase</keyword>
<keyword evidence="10" id="KW-1185">Reference proteome</keyword>
<evidence type="ECO:0000256" key="4">
    <source>
        <dbReference type="ARBA" id="ARBA00023235"/>
    </source>
</evidence>
<evidence type="ECO:0000313" key="9">
    <source>
        <dbReference type="EMBL" id="API86886.1"/>
    </source>
</evidence>
<dbReference type="Pfam" id="PF01346">
    <property type="entry name" value="FKBP_N"/>
    <property type="match status" value="1"/>
</dbReference>
<evidence type="ECO:0000256" key="2">
    <source>
        <dbReference type="ARBA" id="ARBA00006577"/>
    </source>
</evidence>
<sequence>MNLKKIVAITSCSLMGLAVNAYSNTESNGIKINPKASYTVGYQIGSGIANQNFGIDNTKAAEGFEDALKDNQPKISQDQIQKDMQALKDKLIKKQVNIAKQNKANSQELISEISKMDGITKVNDGVYYKMIKKGDGKKPNANSKVTIAYDGTTPGVVYAKDSQKALKAIKEGKLIGSSFDSSKGVSFPLTNLIQCWKDAIPQIPTGSTVILYCAPDTAYGTRAPAAIGPNQALSFKITLKSFE</sequence>
<reference evidence="9 10" key="1">
    <citation type="journal article" date="2016" name="Appl. Environ. Microbiol.">
        <title>Whole genome relationships among Francisella bacteria of diverse origin define new species and provide specific regions for detection.</title>
        <authorList>
            <person name="Challacombe J.F."/>
            <person name="Petersen J.M."/>
            <person name="Gallegos-Graves V."/>
            <person name="Hodge D."/>
            <person name="Pillai S."/>
            <person name="Kuske C.R."/>
        </authorList>
    </citation>
    <scope>NUCLEOTIDE SEQUENCE [LARGE SCALE GENOMIC DNA]</scope>
    <source>
        <strain evidence="10">TX07-7310</strain>
    </source>
</reference>
<accession>A0A1L4BSR0</accession>
<evidence type="ECO:0000256" key="6">
    <source>
        <dbReference type="RuleBase" id="RU003915"/>
    </source>
</evidence>
<dbReference type="InterPro" id="IPR036944">
    <property type="entry name" value="PPIase_FKBP_N_sf"/>
</dbReference>
<comment type="catalytic activity">
    <reaction evidence="1 5 6">
        <text>[protein]-peptidylproline (omega=180) = [protein]-peptidylproline (omega=0)</text>
        <dbReference type="Rhea" id="RHEA:16237"/>
        <dbReference type="Rhea" id="RHEA-COMP:10747"/>
        <dbReference type="Rhea" id="RHEA-COMP:10748"/>
        <dbReference type="ChEBI" id="CHEBI:83833"/>
        <dbReference type="ChEBI" id="CHEBI:83834"/>
        <dbReference type="EC" id="5.2.1.8"/>
    </reaction>
</comment>
<dbReference type="GO" id="GO:0006457">
    <property type="term" value="P:protein folding"/>
    <property type="evidence" value="ECO:0007669"/>
    <property type="project" value="InterPro"/>
</dbReference>
<dbReference type="AlphaFoldDB" id="A0A1L4BSR0"/>
<dbReference type="EC" id="5.2.1.8" evidence="6"/>
<keyword evidence="7" id="KW-0732">Signal</keyword>
<evidence type="ECO:0000256" key="1">
    <source>
        <dbReference type="ARBA" id="ARBA00000971"/>
    </source>
</evidence>
<dbReference type="RefSeq" id="WP_072712436.1">
    <property type="nucleotide sequence ID" value="NZ_CP016796.1"/>
</dbReference>
<organism evidence="9 10">
    <name type="scientific">Francisella uliginis</name>
    <dbReference type="NCBI Taxonomy" id="573570"/>
    <lineage>
        <taxon>Bacteria</taxon>
        <taxon>Pseudomonadati</taxon>
        <taxon>Pseudomonadota</taxon>
        <taxon>Gammaproteobacteria</taxon>
        <taxon>Thiotrichales</taxon>
        <taxon>Francisellaceae</taxon>
        <taxon>Francisella</taxon>
    </lineage>
</organism>
<feature type="signal peptide" evidence="7">
    <location>
        <begin position="1"/>
        <end position="23"/>
    </location>
</feature>
<evidence type="ECO:0000259" key="8">
    <source>
        <dbReference type="PROSITE" id="PS50059"/>
    </source>
</evidence>